<reference evidence="1" key="1">
    <citation type="submission" date="2021-06" db="EMBL/GenBank/DDBJ databases">
        <authorList>
            <person name="Kallberg Y."/>
            <person name="Tangrot J."/>
            <person name="Rosling A."/>
        </authorList>
    </citation>
    <scope>NUCLEOTIDE SEQUENCE</scope>
    <source>
        <strain evidence="1">MA453B</strain>
    </source>
</reference>
<comment type="caution">
    <text evidence="1">The sequence shown here is derived from an EMBL/GenBank/DDBJ whole genome shotgun (WGS) entry which is preliminary data.</text>
</comment>
<protein>
    <submittedName>
        <fullName evidence="1">19483_t:CDS:1</fullName>
    </submittedName>
</protein>
<evidence type="ECO:0000313" key="2">
    <source>
        <dbReference type="Proteomes" id="UP000789405"/>
    </source>
</evidence>
<proteinExistence type="predicted"/>
<name>A0A9N9KBA9_9GLOM</name>
<accession>A0A9N9KBA9</accession>
<gene>
    <name evidence="1" type="ORF">DERYTH_LOCUS26782</name>
</gene>
<dbReference type="Proteomes" id="UP000789405">
    <property type="component" value="Unassembled WGS sequence"/>
</dbReference>
<feature type="non-terminal residue" evidence="1">
    <location>
        <position position="102"/>
    </location>
</feature>
<keyword evidence="2" id="KW-1185">Reference proteome</keyword>
<organism evidence="1 2">
    <name type="scientific">Dentiscutata erythropus</name>
    <dbReference type="NCBI Taxonomy" id="1348616"/>
    <lineage>
        <taxon>Eukaryota</taxon>
        <taxon>Fungi</taxon>
        <taxon>Fungi incertae sedis</taxon>
        <taxon>Mucoromycota</taxon>
        <taxon>Glomeromycotina</taxon>
        <taxon>Glomeromycetes</taxon>
        <taxon>Diversisporales</taxon>
        <taxon>Gigasporaceae</taxon>
        <taxon>Dentiscutata</taxon>
    </lineage>
</organism>
<evidence type="ECO:0000313" key="1">
    <source>
        <dbReference type="EMBL" id="CAG8819451.1"/>
    </source>
</evidence>
<feature type="non-terminal residue" evidence="1">
    <location>
        <position position="1"/>
    </location>
</feature>
<sequence length="102" mass="11422">AAVMSPSSYTTTLKRPTIVNGVVNNQSYINKPIFKPTLNSENKFMDRPHFKINQVDSVLLANSDAITCPQCFVPKSVFYIIEDAKQEKSKEFYVCMSHGDSG</sequence>
<dbReference type="EMBL" id="CAJVPY010057958">
    <property type="protein sequence ID" value="CAG8819451.1"/>
    <property type="molecule type" value="Genomic_DNA"/>
</dbReference>
<dbReference type="AlphaFoldDB" id="A0A9N9KBA9"/>